<protein>
    <recommendedName>
        <fullName evidence="1">Halobacterial output domain-containing protein</fullName>
    </recommendedName>
</protein>
<evidence type="ECO:0000313" key="3">
    <source>
        <dbReference type="Proteomes" id="UP000258613"/>
    </source>
</evidence>
<dbReference type="GeneID" id="37640758"/>
<keyword evidence="3" id="KW-1185">Reference proteome</keyword>
<gene>
    <name evidence="2" type="ORF">AArcMg_0272</name>
</gene>
<dbReference type="InterPro" id="IPR040624">
    <property type="entry name" value="HalOD1"/>
</dbReference>
<dbReference type="Proteomes" id="UP000258613">
    <property type="component" value="Chromosome"/>
</dbReference>
<dbReference type="Pfam" id="PF18545">
    <property type="entry name" value="HalOD1"/>
    <property type="match status" value="1"/>
</dbReference>
<dbReference type="AlphaFoldDB" id="A0A346PLA0"/>
<sequence>MHAAIVRALTRIAAREGRDVTDLPPVSDTVDPEAVGALLESGTDVTVRFEYAGYRVVIGPELEAVEVIEADR</sequence>
<dbReference type="OrthoDB" id="221929at2157"/>
<dbReference type="EMBL" id="CP027033">
    <property type="protein sequence ID" value="AXR80295.1"/>
    <property type="molecule type" value="Genomic_DNA"/>
</dbReference>
<proteinExistence type="predicted"/>
<organism evidence="2 3">
    <name type="scientific">Natrarchaeobaculum sulfurireducens</name>
    <dbReference type="NCBI Taxonomy" id="2044521"/>
    <lineage>
        <taxon>Archaea</taxon>
        <taxon>Methanobacteriati</taxon>
        <taxon>Methanobacteriota</taxon>
        <taxon>Stenosarchaea group</taxon>
        <taxon>Halobacteria</taxon>
        <taxon>Halobacteriales</taxon>
        <taxon>Natrialbaceae</taxon>
        <taxon>Natrarchaeobaculum</taxon>
    </lineage>
</organism>
<evidence type="ECO:0000259" key="1">
    <source>
        <dbReference type="Pfam" id="PF18545"/>
    </source>
</evidence>
<reference evidence="3" key="1">
    <citation type="submission" date="2018-02" db="EMBL/GenBank/DDBJ databases">
        <title>Phenotypic and genomic properties of facultatively anaerobic sulfur-reducing natronoarchaea from hypersaline soda lakes.</title>
        <authorList>
            <person name="Sorokin D.Y."/>
            <person name="Kublanov I.V."/>
            <person name="Roman P."/>
            <person name="Sinninghe Damste J.S."/>
            <person name="Golyshin P.N."/>
            <person name="Rojo D."/>
            <person name="Ciordia S."/>
            <person name="Mena M.D.C."/>
            <person name="Ferrer M."/>
            <person name="Messina E."/>
            <person name="Smedile F."/>
            <person name="La Spada G."/>
            <person name="La Cono V."/>
            <person name="Yakimov M.M."/>
        </authorList>
    </citation>
    <scope>NUCLEOTIDE SEQUENCE [LARGE SCALE GENOMIC DNA]</scope>
    <source>
        <strain evidence="3">AArc-Mg</strain>
    </source>
</reference>
<evidence type="ECO:0000313" key="2">
    <source>
        <dbReference type="EMBL" id="AXR80295.1"/>
    </source>
</evidence>
<dbReference type="RefSeq" id="WP_117362753.1">
    <property type="nucleotide sequence ID" value="NZ_CP024047.1"/>
</dbReference>
<name>A0A346PLA0_9EURY</name>
<dbReference type="KEGG" id="nag:AArcMg_0272"/>
<feature type="domain" description="Halobacterial output" evidence="1">
    <location>
        <begin position="7"/>
        <end position="58"/>
    </location>
</feature>
<accession>A0A346PLA0</accession>